<proteinExistence type="inferred from homology"/>
<dbReference type="CDD" id="cd02037">
    <property type="entry name" value="Mrp_NBP35"/>
    <property type="match status" value="1"/>
</dbReference>
<dbReference type="Pfam" id="PF10609">
    <property type="entry name" value="ParA"/>
    <property type="match status" value="1"/>
</dbReference>
<dbReference type="GO" id="GO:0140663">
    <property type="term" value="F:ATP-dependent FeS chaperone activity"/>
    <property type="evidence" value="ECO:0007669"/>
    <property type="project" value="InterPro"/>
</dbReference>
<dbReference type="GO" id="GO:0051539">
    <property type="term" value="F:4 iron, 4 sulfur cluster binding"/>
    <property type="evidence" value="ECO:0007669"/>
    <property type="project" value="TreeGrafter"/>
</dbReference>
<keyword evidence="2" id="KW-0547">Nucleotide-binding</keyword>
<evidence type="ECO:0000313" key="7">
    <source>
        <dbReference type="EMBL" id="EQD54355.1"/>
    </source>
</evidence>
<dbReference type="HAMAP" id="MF_02040">
    <property type="entry name" value="Mrp_NBP35"/>
    <property type="match status" value="1"/>
</dbReference>
<gene>
    <name evidence="7" type="ORF">B1B_09726</name>
</gene>
<accession>T1BK29</accession>
<dbReference type="PANTHER" id="PTHR42961">
    <property type="entry name" value="IRON-SULFUR PROTEIN NUBPL"/>
    <property type="match status" value="1"/>
</dbReference>
<evidence type="ECO:0000256" key="6">
    <source>
        <dbReference type="ARBA" id="ARBA00024036"/>
    </source>
</evidence>
<dbReference type="GO" id="GO:0005524">
    <property type="term" value="F:ATP binding"/>
    <property type="evidence" value="ECO:0007669"/>
    <property type="project" value="UniProtKB-KW"/>
</dbReference>
<evidence type="ECO:0000256" key="4">
    <source>
        <dbReference type="ARBA" id="ARBA00023004"/>
    </source>
</evidence>
<dbReference type="FunFam" id="3.40.50.300:FF:000418">
    <property type="entry name" value="Iron-sulfur cluster carrier protein"/>
    <property type="match status" value="1"/>
</dbReference>
<evidence type="ECO:0000256" key="1">
    <source>
        <dbReference type="ARBA" id="ARBA00022723"/>
    </source>
</evidence>
<evidence type="ECO:0000256" key="2">
    <source>
        <dbReference type="ARBA" id="ARBA00022741"/>
    </source>
</evidence>
<dbReference type="PROSITE" id="PS01215">
    <property type="entry name" value="MRP"/>
    <property type="match status" value="1"/>
</dbReference>
<sequence length="342" mass="36405">MQEPLSNTARLERSERRGGREAFRLTLAYPVRGLESLYEPPVRAALEAACGSSVTLAVDCEVPAFPKTGSQPVPPGVLNLIAVASAKGGVGKSTVAANLALGLSALGARVGLLDADIYGPSQPAMFGIEPGVRPETDGKRIEPLTRYGIALMSIGFLVDVNQAMIWRGPMVTQALQQLLYQTHWPELDYLVIDLPPGTGDIQLTLAQRVPLSGALIVTTPQDIAVLDARRGIRLFEKVAVPVLGIVENMSLYHCPQCGHEAMVFGHGGGETLAQECGIRWLGKLPLVPGLCEQMDQGAPPVIASPESELARAFVTLAHRTAGSLASMARTRAPSPRIIIEEN</sequence>
<dbReference type="GO" id="GO:0046872">
    <property type="term" value="F:metal ion binding"/>
    <property type="evidence" value="ECO:0007669"/>
    <property type="project" value="UniProtKB-KW"/>
</dbReference>
<dbReference type="AlphaFoldDB" id="T1BK29"/>
<reference evidence="7" key="1">
    <citation type="submission" date="2013-08" db="EMBL/GenBank/DDBJ databases">
        <authorList>
            <person name="Mendez C."/>
            <person name="Richter M."/>
            <person name="Ferrer M."/>
            <person name="Sanchez J."/>
        </authorList>
    </citation>
    <scope>NUCLEOTIDE SEQUENCE</scope>
</reference>
<keyword evidence="4" id="KW-0408">Iron</keyword>
<evidence type="ECO:0000256" key="3">
    <source>
        <dbReference type="ARBA" id="ARBA00022840"/>
    </source>
</evidence>
<keyword evidence="1" id="KW-0479">Metal-binding</keyword>
<dbReference type="NCBIfam" id="NF008669">
    <property type="entry name" value="PRK11670.1"/>
    <property type="match status" value="1"/>
</dbReference>
<dbReference type="InterPro" id="IPR019591">
    <property type="entry name" value="Mrp/NBP35_ATP-bd"/>
</dbReference>
<keyword evidence="5" id="KW-0411">Iron-sulfur</keyword>
<dbReference type="GO" id="GO:0005829">
    <property type="term" value="C:cytosol"/>
    <property type="evidence" value="ECO:0007669"/>
    <property type="project" value="TreeGrafter"/>
</dbReference>
<dbReference type="EMBL" id="AUZY01006438">
    <property type="protein sequence ID" value="EQD54355.1"/>
    <property type="molecule type" value="Genomic_DNA"/>
</dbReference>
<keyword evidence="3" id="KW-0067">ATP-binding</keyword>
<dbReference type="PANTHER" id="PTHR42961:SF2">
    <property type="entry name" value="IRON-SULFUR PROTEIN NUBPL"/>
    <property type="match status" value="1"/>
</dbReference>
<evidence type="ECO:0000256" key="5">
    <source>
        <dbReference type="ARBA" id="ARBA00023014"/>
    </source>
</evidence>
<dbReference type="InterPro" id="IPR000808">
    <property type="entry name" value="Mrp-like_CS"/>
</dbReference>
<reference evidence="7" key="2">
    <citation type="journal article" date="2014" name="ISME J.">
        <title>Microbial stratification in low pH oxic and suboxic macroscopic growths along an acid mine drainage.</title>
        <authorList>
            <person name="Mendez-Garcia C."/>
            <person name="Mesa V."/>
            <person name="Sprenger R.R."/>
            <person name="Richter M."/>
            <person name="Diez M.S."/>
            <person name="Solano J."/>
            <person name="Bargiela R."/>
            <person name="Golyshina O.V."/>
            <person name="Manteca A."/>
            <person name="Ramos J.L."/>
            <person name="Gallego J.R."/>
            <person name="Llorente I."/>
            <person name="Martins Dos Santos V.A."/>
            <person name="Jensen O.N."/>
            <person name="Pelaez A.I."/>
            <person name="Sanchez J."/>
            <person name="Ferrer M."/>
        </authorList>
    </citation>
    <scope>NUCLEOTIDE SEQUENCE</scope>
</reference>
<dbReference type="InterPro" id="IPR033756">
    <property type="entry name" value="YlxH/NBP35"/>
</dbReference>
<comment type="similarity">
    <text evidence="6">Belongs to the Mrp/NBP35 ATP-binding proteins family.</text>
</comment>
<dbReference type="SUPFAM" id="SSF52540">
    <property type="entry name" value="P-loop containing nucleoside triphosphate hydrolases"/>
    <property type="match status" value="1"/>
</dbReference>
<dbReference type="InterPro" id="IPR027417">
    <property type="entry name" value="P-loop_NTPase"/>
</dbReference>
<dbReference type="Gene3D" id="3.40.50.300">
    <property type="entry name" value="P-loop containing nucleotide triphosphate hydrolases"/>
    <property type="match status" value="1"/>
</dbReference>
<comment type="caution">
    <text evidence="7">The sequence shown here is derived from an EMBL/GenBank/DDBJ whole genome shotgun (WGS) entry which is preliminary data.</text>
</comment>
<organism evidence="7">
    <name type="scientific">mine drainage metagenome</name>
    <dbReference type="NCBI Taxonomy" id="410659"/>
    <lineage>
        <taxon>unclassified sequences</taxon>
        <taxon>metagenomes</taxon>
        <taxon>ecological metagenomes</taxon>
    </lineage>
</organism>
<dbReference type="InterPro" id="IPR044304">
    <property type="entry name" value="NUBPL-like"/>
</dbReference>
<name>T1BK29_9ZZZZ</name>
<protein>
    <submittedName>
        <fullName evidence="7">Iron sulfur binding protein</fullName>
    </submittedName>
</protein>
<dbReference type="GO" id="GO:0016226">
    <property type="term" value="P:iron-sulfur cluster assembly"/>
    <property type="evidence" value="ECO:0007669"/>
    <property type="project" value="InterPro"/>
</dbReference>